<proteinExistence type="predicted"/>
<gene>
    <name evidence="1" type="ORF">GEV02_17600</name>
</gene>
<dbReference type="AlphaFoldDB" id="A0A6A7N4X6"/>
<comment type="caution">
    <text evidence="1">The sequence shown here is derived from an EMBL/GenBank/DDBJ whole genome shotgun (WGS) entry which is preliminary data.</text>
</comment>
<organism evidence="1 2">
    <name type="scientific">Rugamonas aquatica</name>
    <dbReference type="NCBI Taxonomy" id="2743357"/>
    <lineage>
        <taxon>Bacteria</taxon>
        <taxon>Pseudomonadati</taxon>
        <taxon>Pseudomonadota</taxon>
        <taxon>Betaproteobacteria</taxon>
        <taxon>Burkholderiales</taxon>
        <taxon>Oxalobacteraceae</taxon>
        <taxon>Telluria group</taxon>
        <taxon>Rugamonas</taxon>
    </lineage>
</organism>
<name>A0A6A7N4X6_9BURK</name>
<dbReference type="EMBL" id="WHUG01000006">
    <property type="protein sequence ID" value="MQA39968.1"/>
    <property type="molecule type" value="Genomic_DNA"/>
</dbReference>
<evidence type="ECO:0000313" key="2">
    <source>
        <dbReference type="Proteomes" id="UP000440498"/>
    </source>
</evidence>
<accession>A0A6A7N4X6</accession>
<dbReference type="RefSeq" id="WP_152839202.1">
    <property type="nucleotide sequence ID" value="NZ_WHUG01000006.1"/>
</dbReference>
<evidence type="ECO:0000313" key="1">
    <source>
        <dbReference type="EMBL" id="MQA39968.1"/>
    </source>
</evidence>
<keyword evidence="2" id="KW-1185">Reference proteome</keyword>
<reference evidence="1 2" key="1">
    <citation type="submission" date="2019-10" db="EMBL/GenBank/DDBJ databases">
        <title>Two novel species isolated from a subtropical stream in China.</title>
        <authorList>
            <person name="Lu H."/>
        </authorList>
    </citation>
    <scope>NUCLEOTIDE SEQUENCE [LARGE SCALE GENOMIC DNA]</scope>
    <source>
        <strain evidence="1 2">FT29W</strain>
    </source>
</reference>
<sequence>MTPTDISLDALCAALQASFARANRLLADIPLPGDAMAGGPDWSDNGDGPTPWQQFYSRQRLKLESAELMLAFHVRRKAVARSAMLSTRPPAWWQRLGRAHMVLEVHLAVADGVCTLRFQPAAGQTPVATRSGAALRLKLNPQQQAQLAELRLEPLAKRRSSHWLAGLLRWLRRVTGNATK</sequence>
<dbReference type="Proteomes" id="UP000440498">
    <property type="component" value="Unassembled WGS sequence"/>
</dbReference>
<protein>
    <submittedName>
        <fullName evidence="1">Uncharacterized protein</fullName>
    </submittedName>
</protein>